<accession>A0A016VJK2</accession>
<evidence type="ECO:0008006" key="3">
    <source>
        <dbReference type="Google" id="ProtNLM"/>
    </source>
</evidence>
<dbReference type="Proteomes" id="UP000024635">
    <property type="component" value="Unassembled WGS sequence"/>
</dbReference>
<dbReference type="Gene3D" id="2.40.50.780">
    <property type="match status" value="1"/>
</dbReference>
<dbReference type="EMBL" id="JARK01001345">
    <property type="protein sequence ID" value="EYC27212.1"/>
    <property type="molecule type" value="Genomic_DNA"/>
</dbReference>
<dbReference type="AlphaFoldDB" id="A0A016VJK2"/>
<reference evidence="2" key="1">
    <citation type="journal article" date="2015" name="Nat. Genet.">
        <title>The genome and transcriptome of the zoonotic hookworm Ancylostoma ceylanicum identify infection-specific gene families.</title>
        <authorList>
            <person name="Schwarz E.M."/>
            <person name="Hu Y."/>
            <person name="Antoshechkin I."/>
            <person name="Miller M.M."/>
            <person name="Sternberg P.W."/>
            <person name="Aroian R.V."/>
        </authorList>
    </citation>
    <scope>NUCLEOTIDE SEQUENCE</scope>
    <source>
        <strain evidence="2">HY135</strain>
    </source>
</reference>
<organism evidence="1 2">
    <name type="scientific">Ancylostoma ceylanicum</name>
    <dbReference type="NCBI Taxonomy" id="53326"/>
    <lineage>
        <taxon>Eukaryota</taxon>
        <taxon>Metazoa</taxon>
        <taxon>Ecdysozoa</taxon>
        <taxon>Nematoda</taxon>
        <taxon>Chromadorea</taxon>
        <taxon>Rhabditida</taxon>
        <taxon>Rhabditina</taxon>
        <taxon>Rhabditomorpha</taxon>
        <taxon>Strongyloidea</taxon>
        <taxon>Ancylostomatidae</taxon>
        <taxon>Ancylostomatinae</taxon>
        <taxon>Ancylostoma</taxon>
    </lineage>
</organism>
<dbReference type="Pfam" id="PF21556">
    <property type="entry name" value="AceES-2"/>
    <property type="match status" value="1"/>
</dbReference>
<evidence type="ECO:0000313" key="1">
    <source>
        <dbReference type="EMBL" id="EYC27212.1"/>
    </source>
</evidence>
<sequence length="119" mass="13812">MFYGTIQQHVVEWISNLLLAVSHSTISRVQLAFVTVTNATEKGKKKVYDLLYETYFDVNDKPAPRQWSVRRTITIECDRVKLRVGDDYFLGCKSENTDCKFVRPYGDLTTTENKLLKLQ</sequence>
<keyword evidence="2" id="KW-1185">Reference proteome</keyword>
<evidence type="ECO:0000313" key="2">
    <source>
        <dbReference type="Proteomes" id="UP000024635"/>
    </source>
</evidence>
<gene>
    <name evidence="1" type="primary">Acey_s0009.g580</name>
    <name evidence="1" type="ORF">Y032_0009g580</name>
</gene>
<proteinExistence type="predicted"/>
<name>A0A016VJK2_9BILA</name>
<dbReference type="InterPro" id="IPR049084">
    <property type="entry name" value="AceES-2"/>
</dbReference>
<protein>
    <recommendedName>
        <fullName evidence="3">NTR domain-containing protein</fullName>
    </recommendedName>
</protein>
<comment type="caution">
    <text evidence="1">The sequence shown here is derived from an EMBL/GenBank/DDBJ whole genome shotgun (WGS) entry which is preliminary data.</text>
</comment>